<dbReference type="STRING" id="988480.A0A075ATV2"/>
<dbReference type="FunFam" id="3.30.1490.120:FF:000001">
    <property type="entry name" value="DNA-directed RNA polymerase II subunit RPB7"/>
    <property type="match status" value="1"/>
</dbReference>
<comment type="similarity">
    <text evidence="2">Belongs to the eukaryotic RPB7/RPC8 RNA polymerase subunit family.</text>
</comment>
<evidence type="ECO:0000256" key="2">
    <source>
        <dbReference type="ARBA" id="ARBA00009307"/>
    </source>
</evidence>
<dbReference type="CDD" id="cd04329">
    <property type="entry name" value="RNAP_II_Rpb7_N"/>
    <property type="match status" value="1"/>
</dbReference>
<dbReference type="HOGENOM" id="CLU_085878_2_0_1"/>
<dbReference type="OMA" id="DMVICED"/>
<dbReference type="Gene3D" id="3.30.1490.120">
    <property type="entry name" value="RNA polymerase Rpb7-like, N-terminal domain"/>
    <property type="match status" value="1"/>
</dbReference>
<accession>A0A075ATV2</accession>
<dbReference type="GO" id="GO:0003968">
    <property type="term" value="F:RNA-directed RNA polymerase activity"/>
    <property type="evidence" value="ECO:0007669"/>
    <property type="project" value="EnsemblFungi"/>
</dbReference>
<dbReference type="AlphaFoldDB" id="A0A075ATV2"/>
<keyword evidence="8" id="KW-1185">Reference proteome</keyword>
<dbReference type="Gene3D" id="2.40.50.140">
    <property type="entry name" value="Nucleic acid-binding proteins"/>
    <property type="match status" value="1"/>
</dbReference>
<organism evidence="7 8">
    <name type="scientific">Rozella allomycis (strain CSF55)</name>
    <dbReference type="NCBI Taxonomy" id="988480"/>
    <lineage>
        <taxon>Eukaryota</taxon>
        <taxon>Fungi</taxon>
        <taxon>Fungi incertae sedis</taxon>
        <taxon>Cryptomycota</taxon>
        <taxon>Cryptomycota incertae sedis</taxon>
        <taxon>Rozella</taxon>
    </lineage>
</organism>
<dbReference type="GO" id="GO:0005665">
    <property type="term" value="C:RNA polymerase II, core complex"/>
    <property type="evidence" value="ECO:0007669"/>
    <property type="project" value="EnsemblFungi"/>
</dbReference>
<dbReference type="GO" id="GO:1990328">
    <property type="term" value="C:RPB4-RPB7 complex"/>
    <property type="evidence" value="ECO:0007669"/>
    <property type="project" value="EnsemblFungi"/>
</dbReference>
<comment type="subcellular location">
    <subcellularLocation>
        <location evidence="1">Nucleus</location>
    </subcellularLocation>
</comment>
<dbReference type="GO" id="GO:0010590">
    <property type="term" value="P:regulation of septum digestion after cytokinesis"/>
    <property type="evidence" value="ECO:0007669"/>
    <property type="project" value="EnsemblFungi"/>
</dbReference>
<reference evidence="7 8" key="1">
    <citation type="journal article" date="2013" name="Curr. Biol.">
        <title>Shared signatures of parasitism and phylogenomics unite Cryptomycota and microsporidia.</title>
        <authorList>
            <person name="James T.Y."/>
            <person name="Pelin A."/>
            <person name="Bonen L."/>
            <person name="Ahrendt S."/>
            <person name="Sain D."/>
            <person name="Corradi N."/>
            <person name="Stajich J.E."/>
        </authorList>
    </citation>
    <scope>NUCLEOTIDE SEQUENCE [LARGE SCALE GENOMIC DNA]</scope>
    <source>
        <strain evidence="7 8">CSF55</strain>
    </source>
</reference>
<protein>
    <submittedName>
        <fullName evidence="7">RNA polymerase Rpb7 domain-containing protein</fullName>
    </submittedName>
</protein>
<dbReference type="Pfam" id="PF03876">
    <property type="entry name" value="SHS2_Rpb7-N"/>
    <property type="match status" value="1"/>
</dbReference>
<name>A0A075ATV2_ROZAC</name>
<evidence type="ECO:0000256" key="5">
    <source>
        <dbReference type="ARBA" id="ARBA00023242"/>
    </source>
</evidence>
<dbReference type="SUPFAM" id="SSF50249">
    <property type="entry name" value="Nucleic acid-binding proteins"/>
    <property type="match status" value="1"/>
</dbReference>
<proteinExistence type="inferred from homology"/>
<dbReference type="GO" id="GO:0045948">
    <property type="term" value="P:positive regulation of translational initiation"/>
    <property type="evidence" value="ECO:0007669"/>
    <property type="project" value="EnsemblFungi"/>
</dbReference>
<evidence type="ECO:0000313" key="7">
    <source>
        <dbReference type="EMBL" id="EPZ33726.1"/>
    </source>
</evidence>
<evidence type="ECO:0000256" key="1">
    <source>
        <dbReference type="ARBA" id="ARBA00004123"/>
    </source>
</evidence>
<dbReference type="InterPro" id="IPR005576">
    <property type="entry name" value="Rpb7-like_N"/>
</dbReference>
<dbReference type="OrthoDB" id="1162399at2759"/>
<gene>
    <name evidence="7" type="ORF">O9G_002364</name>
</gene>
<dbReference type="InterPro" id="IPR036898">
    <property type="entry name" value="RNA_pol_Rpb7-like_N_sf"/>
</dbReference>
<dbReference type="GO" id="GO:0060213">
    <property type="term" value="P:positive regulation of nuclear-transcribed mRNA poly(A) tail shortening"/>
    <property type="evidence" value="ECO:0007669"/>
    <property type="project" value="EnsemblFungi"/>
</dbReference>
<dbReference type="PANTHER" id="PTHR12709:SF4">
    <property type="entry name" value="DNA-DIRECTED RNA POLYMERASE II SUBUNIT RPB7"/>
    <property type="match status" value="1"/>
</dbReference>
<evidence type="ECO:0000313" key="8">
    <source>
        <dbReference type="Proteomes" id="UP000030755"/>
    </source>
</evidence>
<evidence type="ECO:0000256" key="3">
    <source>
        <dbReference type="ARBA" id="ARBA00022478"/>
    </source>
</evidence>
<dbReference type="EMBL" id="KE561045">
    <property type="protein sequence ID" value="EPZ33726.1"/>
    <property type="molecule type" value="Genomic_DNA"/>
</dbReference>
<dbReference type="GO" id="GO:0006368">
    <property type="term" value="P:transcription elongation by RNA polymerase II"/>
    <property type="evidence" value="ECO:0007669"/>
    <property type="project" value="EnsemblFungi"/>
</dbReference>
<evidence type="ECO:0000259" key="6">
    <source>
        <dbReference type="Pfam" id="PF03876"/>
    </source>
</evidence>
<dbReference type="Proteomes" id="UP000030755">
    <property type="component" value="Unassembled WGS sequence"/>
</dbReference>
<keyword evidence="3" id="KW-0240">DNA-directed RNA polymerase</keyword>
<evidence type="ECO:0000256" key="4">
    <source>
        <dbReference type="ARBA" id="ARBA00023163"/>
    </source>
</evidence>
<dbReference type="PANTHER" id="PTHR12709">
    <property type="entry name" value="DNA-DIRECTED RNA POLYMERASE II, III"/>
    <property type="match status" value="1"/>
</dbReference>
<dbReference type="GO" id="GO:0006367">
    <property type="term" value="P:transcription initiation at RNA polymerase II promoter"/>
    <property type="evidence" value="ECO:0007669"/>
    <property type="project" value="EnsemblFungi"/>
</dbReference>
<dbReference type="GO" id="GO:0003727">
    <property type="term" value="F:single-stranded RNA binding"/>
    <property type="evidence" value="ECO:0007669"/>
    <property type="project" value="EnsemblFungi"/>
</dbReference>
<dbReference type="SUPFAM" id="SSF88798">
    <property type="entry name" value="N-terminal, heterodimerisation domain of RBP7 (RpoE)"/>
    <property type="match status" value="1"/>
</dbReference>
<feature type="domain" description="RNA polymerase Rpb7-like N-terminal" evidence="6">
    <location>
        <begin position="43"/>
        <end position="93"/>
    </location>
</feature>
<sequence>MPVLVLINFPPYLSKNPKYIIINIKVEISQTLQLFFAHKDLEHEVSLPPKFFGPGLKQILTRSLYMEVEGKFHGQTGYIISVVNIDNISRGVIEDTFGAAKFLIKYKAIVFRPFKNQVLDGKISEVNSVMDSHVSDCGPLRVFISNHGFPDEFTFEPNSNPPYYISEDQTMKLIKDEQVRVKIVNLSVQASEMIALGSIKEDYLGLFM</sequence>
<dbReference type="GO" id="GO:0000956">
    <property type="term" value="P:nuclear-transcribed mRNA catabolic process"/>
    <property type="evidence" value="ECO:0007669"/>
    <property type="project" value="EnsemblFungi"/>
</dbReference>
<dbReference type="InterPro" id="IPR012340">
    <property type="entry name" value="NA-bd_OB-fold"/>
</dbReference>
<dbReference type="GO" id="GO:0003697">
    <property type="term" value="F:single-stranded DNA binding"/>
    <property type="evidence" value="ECO:0007669"/>
    <property type="project" value="EnsemblFungi"/>
</dbReference>
<dbReference type="GO" id="GO:0031369">
    <property type="term" value="F:translation initiation factor binding"/>
    <property type="evidence" value="ECO:0007669"/>
    <property type="project" value="EnsemblFungi"/>
</dbReference>
<dbReference type="InterPro" id="IPR045113">
    <property type="entry name" value="Rpb7-like"/>
</dbReference>
<keyword evidence="4" id="KW-0804">Transcription</keyword>
<dbReference type="GO" id="GO:0000932">
    <property type="term" value="C:P-body"/>
    <property type="evidence" value="ECO:0007669"/>
    <property type="project" value="EnsemblFungi"/>
</dbReference>
<dbReference type="FunFam" id="2.40.50.140:FF:000043">
    <property type="entry name" value="DNA-directed RNA polymerase II subunit RPB7"/>
    <property type="match status" value="1"/>
</dbReference>
<keyword evidence="5" id="KW-0539">Nucleus</keyword>